<comment type="caution">
    <text evidence="8">The sequence shown here is derived from an EMBL/GenBank/DDBJ whole genome shotgun (WGS) entry which is preliminary data.</text>
</comment>
<accession>A0A3L6PLL1</accession>
<evidence type="ECO:0000256" key="2">
    <source>
        <dbReference type="ARBA" id="ARBA00022771"/>
    </source>
</evidence>
<evidence type="ECO:0000256" key="1">
    <source>
        <dbReference type="ARBA" id="ARBA00022723"/>
    </source>
</evidence>
<feature type="region of interest" description="Disordered" evidence="6">
    <location>
        <begin position="207"/>
        <end position="311"/>
    </location>
</feature>
<keyword evidence="2" id="KW-0863">Zinc-finger</keyword>
<evidence type="ECO:0000256" key="5">
    <source>
        <dbReference type="ARBA" id="ARBA00023163"/>
    </source>
</evidence>
<dbReference type="STRING" id="4540.A0A3L6PLL1"/>
<dbReference type="GO" id="GO:0140566">
    <property type="term" value="F:histone reader activity"/>
    <property type="evidence" value="ECO:0007669"/>
    <property type="project" value="InterPro"/>
</dbReference>
<keyword evidence="5" id="KW-0804">Transcription</keyword>
<keyword evidence="3" id="KW-0862">Zinc</keyword>
<keyword evidence="4" id="KW-0805">Transcription regulation</keyword>
<dbReference type="InterPro" id="IPR049914">
    <property type="entry name" value="PHD1-3/5-6"/>
</dbReference>
<dbReference type="InterPro" id="IPR056280">
    <property type="entry name" value="AIPP2-like_SPOC"/>
</dbReference>
<evidence type="ECO:0000256" key="4">
    <source>
        <dbReference type="ARBA" id="ARBA00023015"/>
    </source>
</evidence>
<feature type="compositionally biased region" description="Basic and acidic residues" evidence="6">
    <location>
        <begin position="7"/>
        <end position="22"/>
    </location>
</feature>
<dbReference type="EMBL" id="PQIB02000017">
    <property type="protein sequence ID" value="RLM59062.1"/>
    <property type="molecule type" value="Genomic_DNA"/>
</dbReference>
<evidence type="ECO:0000256" key="6">
    <source>
        <dbReference type="SAM" id="MobiDB-lite"/>
    </source>
</evidence>
<feature type="domain" description="AIPP2-like SPOC-like" evidence="7">
    <location>
        <begin position="358"/>
        <end position="409"/>
    </location>
</feature>
<dbReference type="GO" id="GO:0034244">
    <property type="term" value="P:negative regulation of transcription elongation by RNA polymerase II"/>
    <property type="evidence" value="ECO:0007669"/>
    <property type="project" value="InterPro"/>
</dbReference>
<feature type="compositionally biased region" description="Polar residues" evidence="6">
    <location>
        <begin position="420"/>
        <end position="430"/>
    </location>
</feature>
<feature type="region of interest" description="Disordered" evidence="6">
    <location>
        <begin position="420"/>
        <end position="492"/>
    </location>
</feature>
<evidence type="ECO:0000313" key="8">
    <source>
        <dbReference type="EMBL" id="RLM59062.1"/>
    </source>
</evidence>
<gene>
    <name evidence="8" type="ORF">C2845_PM18G01190</name>
</gene>
<keyword evidence="9" id="KW-1185">Reference proteome</keyword>
<dbReference type="Proteomes" id="UP000275267">
    <property type="component" value="Unassembled WGS sequence"/>
</dbReference>
<protein>
    <recommendedName>
        <fullName evidence="7">AIPP2-like SPOC-like domain-containing protein</fullName>
    </recommendedName>
</protein>
<feature type="compositionally biased region" description="Basic and acidic residues" evidence="6">
    <location>
        <begin position="260"/>
        <end position="279"/>
    </location>
</feature>
<feature type="region of interest" description="Disordered" evidence="6">
    <location>
        <begin position="1"/>
        <end position="41"/>
    </location>
</feature>
<feature type="compositionally biased region" description="Basic and acidic residues" evidence="6">
    <location>
        <begin position="431"/>
        <end position="441"/>
    </location>
</feature>
<dbReference type="OrthoDB" id="1932206at2759"/>
<reference evidence="9" key="1">
    <citation type="journal article" date="2019" name="Nat. Commun.">
        <title>The genome of broomcorn millet.</title>
        <authorList>
            <person name="Zou C."/>
            <person name="Miki D."/>
            <person name="Li D."/>
            <person name="Tang Q."/>
            <person name="Xiao L."/>
            <person name="Rajput S."/>
            <person name="Deng P."/>
            <person name="Jia W."/>
            <person name="Huang R."/>
            <person name="Zhang M."/>
            <person name="Sun Y."/>
            <person name="Hu J."/>
            <person name="Fu X."/>
            <person name="Schnable P.S."/>
            <person name="Li F."/>
            <person name="Zhang H."/>
            <person name="Feng B."/>
            <person name="Zhu X."/>
            <person name="Liu R."/>
            <person name="Schnable J.C."/>
            <person name="Zhu J.-K."/>
            <person name="Zhang H."/>
        </authorList>
    </citation>
    <scope>NUCLEOTIDE SEQUENCE [LARGE SCALE GENOMIC DNA]</scope>
</reference>
<evidence type="ECO:0000256" key="3">
    <source>
        <dbReference type="ARBA" id="ARBA00022833"/>
    </source>
</evidence>
<feature type="compositionally biased region" description="Polar residues" evidence="6">
    <location>
        <begin position="217"/>
        <end position="231"/>
    </location>
</feature>
<evidence type="ECO:0000259" key="7">
    <source>
        <dbReference type="Pfam" id="PF23121"/>
    </source>
</evidence>
<organism evidence="8 9">
    <name type="scientific">Panicum miliaceum</name>
    <name type="common">Proso millet</name>
    <name type="synonym">Broomcorn millet</name>
    <dbReference type="NCBI Taxonomy" id="4540"/>
    <lineage>
        <taxon>Eukaryota</taxon>
        <taxon>Viridiplantae</taxon>
        <taxon>Streptophyta</taxon>
        <taxon>Embryophyta</taxon>
        <taxon>Tracheophyta</taxon>
        <taxon>Spermatophyta</taxon>
        <taxon>Magnoliopsida</taxon>
        <taxon>Liliopsida</taxon>
        <taxon>Poales</taxon>
        <taxon>Poaceae</taxon>
        <taxon>PACMAD clade</taxon>
        <taxon>Panicoideae</taxon>
        <taxon>Panicodae</taxon>
        <taxon>Paniceae</taxon>
        <taxon>Panicinae</taxon>
        <taxon>Panicum</taxon>
        <taxon>Panicum sect. Panicum</taxon>
    </lineage>
</organism>
<dbReference type="GO" id="GO:0008270">
    <property type="term" value="F:zinc ion binding"/>
    <property type="evidence" value="ECO:0007669"/>
    <property type="project" value="UniProtKB-KW"/>
</dbReference>
<feature type="compositionally biased region" description="Polar residues" evidence="6">
    <location>
        <begin position="242"/>
        <end position="252"/>
    </location>
</feature>
<dbReference type="AlphaFoldDB" id="A0A3L6PLL1"/>
<proteinExistence type="predicted"/>
<evidence type="ECO:0000313" key="9">
    <source>
        <dbReference type="Proteomes" id="UP000275267"/>
    </source>
</evidence>
<feature type="compositionally biased region" description="Low complexity" evidence="6">
    <location>
        <begin position="29"/>
        <end position="41"/>
    </location>
</feature>
<keyword evidence="1" id="KW-0479">Metal-binding</keyword>
<dbReference type="PANTHER" id="PTHR33304:SF59">
    <property type="entry name" value="RING_FYVE_PHD ZINC FINGER SUPERFAMILY PROTEIN"/>
    <property type="match status" value="1"/>
</dbReference>
<dbReference type="Pfam" id="PF23121">
    <property type="entry name" value="SPOC_AIPP2"/>
    <property type="match status" value="1"/>
</dbReference>
<sequence length="533" mass="58979">MFIGENSKLKDVEKEGESKNDHLTYGPESADGSSHSSSDLAAEIQKTMDDVEPTMNTMECLDLGLLKEKVNCSLSPIYVEGSIPQGSKTDFLPLIIERSQPFVMDDSCPPLPTVEPEDGSSQALESVEQSCPWVVVNPNGSSHSPLDPALEIEEQEMESGLFASVNDVQRSHPSITDETSPTLSNEECIDGLTSESWEQPQPLEVVKPWEDVPKSILGSNPQSNYSQPMQSSDEDAKAMQVGDSNPPSSKNDGQVRMNRRHVENGEMNKRRSGGNHEEVSYPGNTQTKKQRKENKDKNALLRNPSVQCAPNDGERLASEAAVTEGHCSLSRMPVFSAPTDQERFICPRPVDRPYWTPNKDLDRLVQYVTDHSIILKYVFGFDKLLIFPSILLREQCQTFQGKPYLWGVFRRRSCKSKAATQVKQKVSTSHAAERKDHEDKVQGGTQDQEMPVSKDTMPSERQPSPGAVHGVGTEIDPSDHRKPHADSEAPPTKLLGLVVAQIPRSEQFIKELENEGALLFAVKGLAKPGPLRL</sequence>
<name>A0A3L6PLL1_PANMI</name>
<dbReference type="PANTHER" id="PTHR33304">
    <property type="match status" value="1"/>
</dbReference>
<feature type="compositionally biased region" description="Basic and acidic residues" evidence="6">
    <location>
        <begin position="477"/>
        <end position="487"/>
    </location>
</feature>